<feature type="transmembrane region" description="Helical" evidence="7">
    <location>
        <begin position="36"/>
        <end position="65"/>
    </location>
</feature>
<evidence type="ECO:0000259" key="8">
    <source>
        <dbReference type="PROSITE" id="PS50928"/>
    </source>
</evidence>
<evidence type="ECO:0000256" key="7">
    <source>
        <dbReference type="RuleBase" id="RU363032"/>
    </source>
</evidence>
<evidence type="ECO:0000313" key="9">
    <source>
        <dbReference type="EMBL" id="MCF2653054.1"/>
    </source>
</evidence>
<keyword evidence="6 7" id="KW-0472">Membrane</keyword>
<dbReference type="EMBL" id="JAFBIT010000003">
    <property type="protein sequence ID" value="MCF2653054.1"/>
    <property type="molecule type" value="Genomic_DNA"/>
</dbReference>
<keyword evidence="3" id="KW-1003">Cell membrane</keyword>
<protein>
    <submittedName>
        <fullName evidence="9">Sugar ABC transporter permease</fullName>
    </submittedName>
</protein>
<feature type="transmembrane region" description="Helical" evidence="7">
    <location>
        <begin position="198"/>
        <end position="217"/>
    </location>
</feature>
<dbReference type="InterPro" id="IPR035906">
    <property type="entry name" value="MetI-like_sf"/>
</dbReference>
<accession>A0ABS9CPQ7</accession>
<dbReference type="InterPro" id="IPR000515">
    <property type="entry name" value="MetI-like"/>
</dbReference>
<evidence type="ECO:0000256" key="2">
    <source>
        <dbReference type="ARBA" id="ARBA00022448"/>
    </source>
</evidence>
<feature type="transmembrane region" description="Helical" evidence="7">
    <location>
        <begin position="299"/>
        <end position="320"/>
    </location>
</feature>
<keyword evidence="5 7" id="KW-1133">Transmembrane helix</keyword>
<evidence type="ECO:0000256" key="1">
    <source>
        <dbReference type="ARBA" id="ARBA00004651"/>
    </source>
</evidence>
<evidence type="ECO:0000256" key="3">
    <source>
        <dbReference type="ARBA" id="ARBA00022475"/>
    </source>
</evidence>
<name>A0ABS9CPQ7_9FIRM</name>
<feature type="transmembrane region" description="Helical" evidence="7">
    <location>
        <begin position="97"/>
        <end position="123"/>
    </location>
</feature>
<keyword evidence="2 7" id="KW-0813">Transport</keyword>
<sequence length="325" mass="36172">MVRARATKPSALAFLQNKKGGLALEKTKTRKALPTWFHYSLMCLPGYIWLFMFSIVPMVGIVMAFQNFNPSKGWFGSPWVGLENFEFLWTIPDAKRALWNTLVIAVSKVILNIIVPMTFALLLNEIKNMKFKKGVQTIVYLPHFISWVLLGNIITNMLGTKGILNYILGLFGAGPVMPMTEPSTFQGLLVGTDIWKEFGYGAVVYLAALTGIDLSLYEAAAIDGANRWQSTWHITLPGLVPTVVLLTTLAMGNVLNAGFDQVFNMYNQLVIETADIIDTYVYRLGIVKLQFSLSTAAGLFKSVVSFILVVTSYALAYKFADYTIF</sequence>
<dbReference type="SUPFAM" id="SSF161098">
    <property type="entry name" value="MetI-like"/>
    <property type="match status" value="1"/>
</dbReference>
<evidence type="ECO:0000313" key="10">
    <source>
        <dbReference type="Proteomes" id="UP001299220"/>
    </source>
</evidence>
<comment type="caution">
    <text evidence="9">The sequence shown here is derived from an EMBL/GenBank/DDBJ whole genome shotgun (WGS) entry which is preliminary data.</text>
</comment>
<feature type="transmembrane region" description="Helical" evidence="7">
    <location>
        <begin position="238"/>
        <end position="259"/>
    </location>
</feature>
<keyword evidence="10" id="KW-1185">Reference proteome</keyword>
<evidence type="ECO:0000256" key="5">
    <source>
        <dbReference type="ARBA" id="ARBA00022989"/>
    </source>
</evidence>
<organism evidence="9 10">
    <name type="scientific">Anaeromassilibacillus senegalensis</name>
    <dbReference type="NCBI Taxonomy" id="1673717"/>
    <lineage>
        <taxon>Bacteria</taxon>
        <taxon>Bacillati</taxon>
        <taxon>Bacillota</taxon>
        <taxon>Clostridia</taxon>
        <taxon>Eubacteriales</taxon>
        <taxon>Acutalibacteraceae</taxon>
        <taxon>Anaeromassilibacillus</taxon>
    </lineage>
</organism>
<dbReference type="Gene3D" id="1.10.3720.10">
    <property type="entry name" value="MetI-like"/>
    <property type="match status" value="1"/>
</dbReference>
<dbReference type="PROSITE" id="PS50928">
    <property type="entry name" value="ABC_TM1"/>
    <property type="match status" value="1"/>
</dbReference>
<feature type="transmembrane region" description="Helical" evidence="7">
    <location>
        <begin position="144"/>
        <end position="168"/>
    </location>
</feature>
<proteinExistence type="inferred from homology"/>
<evidence type="ECO:0000256" key="4">
    <source>
        <dbReference type="ARBA" id="ARBA00022692"/>
    </source>
</evidence>
<evidence type="ECO:0000256" key="6">
    <source>
        <dbReference type="ARBA" id="ARBA00023136"/>
    </source>
</evidence>
<dbReference type="CDD" id="cd06261">
    <property type="entry name" value="TM_PBP2"/>
    <property type="match status" value="1"/>
</dbReference>
<comment type="similarity">
    <text evidence="7">Belongs to the binding-protein-dependent transport system permease family.</text>
</comment>
<dbReference type="PANTHER" id="PTHR43227:SF11">
    <property type="entry name" value="BLL4140 PROTEIN"/>
    <property type="match status" value="1"/>
</dbReference>
<keyword evidence="4 7" id="KW-0812">Transmembrane</keyword>
<comment type="subcellular location">
    <subcellularLocation>
        <location evidence="1 7">Cell membrane</location>
        <topology evidence="1 7">Multi-pass membrane protein</topology>
    </subcellularLocation>
</comment>
<dbReference type="InterPro" id="IPR050809">
    <property type="entry name" value="UgpAE/MalFG_permease"/>
</dbReference>
<dbReference type="Proteomes" id="UP001299220">
    <property type="component" value="Unassembled WGS sequence"/>
</dbReference>
<reference evidence="9 10" key="1">
    <citation type="submission" date="2020-12" db="EMBL/GenBank/DDBJ databases">
        <title>Whole genome sequences of gut porcine anaerobes.</title>
        <authorList>
            <person name="Kubasova T."/>
            <person name="Jahodarova E."/>
            <person name="Rychlik I."/>
        </authorList>
    </citation>
    <scope>NUCLEOTIDE SEQUENCE [LARGE SCALE GENOMIC DNA]</scope>
    <source>
        <strain evidence="9 10">An867</strain>
    </source>
</reference>
<dbReference type="Pfam" id="PF00528">
    <property type="entry name" value="BPD_transp_1"/>
    <property type="match status" value="1"/>
</dbReference>
<gene>
    <name evidence="9" type="ORF">JQM67_10620</name>
</gene>
<dbReference type="PANTHER" id="PTHR43227">
    <property type="entry name" value="BLL4140 PROTEIN"/>
    <property type="match status" value="1"/>
</dbReference>
<feature type="domain" description="ABC transmembrane type-1" evidence="8">
    <location>
        <begin position="98"/>
        <end position="312"/>
    </location>
</feature>